<dbReference type="Proteomes" id="UP000033358">
    <property type="component" value="Unassembled WGS sequence"/>
</dbReference>
<dbReference type="InterPro" id="IPR036086">
    <property type="entry name" value="ParB/Sulfiredoxin_sf"/>
</dbReference>
<dbReference type="PANTHER" id="PTHR33375">
    <property type="entry name" value="CHROMOSOME-PARTITIONING PROTEIN PARB-RELATED"/>
    <property type="match status" value="1"/>
</dbReference>
<dbReference type="Pfam" id="PF17762">
    <property type="entry name" value="HTH_ParB"/>
    <property type="match status" value="1"/>
</dbReference>
<organism evidence="6 7">
    <name type="scientific">Candidatus Arcanibacter lacustris</name>
    <dbReference type="NCBI Taxonomy" id="1607817"/>
    <lineage>
        <taxon>Bacteria</taxon>
        <taxon>Pseudomonadati</taxon>
        <taxon>Pseudomonadota</taxon>
        <taxon>Alphaproteobacteria</taxon>
        <taxon>Rickettsiales</taxon>
        <taxon>Candidatus Arcanibacter</taxon>
    </lineage>
</organism>
<feature type="compositionally biased region" description="Low complexity" evidence="4">
    <location>
        <begin position="17"/>
        <end position="26"/>
    </location>
</feature>
<evidence type="ECO:0000256" key="3">
    <source>
        <dbReference type="ARBA" id="ARBA00022829"/>
    </source>
</evidence>
<evidence type="ECO:0000256" key="1">
    <source>
        <dbReference type="ARBA" id="ARBA00006295"/>
    </source>
</evidence>
<evidence type="ECO:0000313" key="7">
    <source>
        <dbReference type="Proteomes" id="UP000033358"/>
    </source>
</evidence>
<dbReference type="Gene3D" id="1.10.10.2830">
    <property type="match status" value="1"/>
</dbReference>
<dbReference type="EMBL" id="JYHA01000089">
    <property type="protein sequence ID" value="KKB96337.1"/>
    <property type="molecule type" value="Genomic_DNA"/>
</dbReference>
<dbReference type="SUPFAM" id="SSF110849">
    <property type="entry name" value="ParB/Sulfiredoxin"/>
    <property type="match status" value="1"/>
</dbReference>
<dbReference type="GO" id="GO:0005694">
    <property type="term" value="C:chromosome"/>
    <property type="evidence" value="ECO:0007669"/>
    <property type="project" value="TreeGrafter"/>
</dbReference>
<accession>A0A0F5MQM1</accession>
<evidence type="ECO:0000259" key="5">
    <source>
        <dbReference type="SMART" id="SM00470"/>
    </source>
</evidence>
<dbReference type="SUPFAM" id="SSF109709">
    <property type="entry name" value="KorB DNA-binding domain-like"/>
    <property type="match status" value="1"/>
</dbReference>
<comment type="similarity">
    <text evidence="1">Belongs to the ParB family.</text>
</comment>
<dbReference type="GO" id="GO:0007059">
    <property type="term" value="P:chromosome segregation"/>
    <property type="evidence" value="ECO:0007669"/>
    <property type="project" value="UniProtKB-KW"/>
</dbReference>
<protein>
    <recommendedName>
        <fullName evidence="2">Probable chromosome-partitioning protein ParB</fullName>
    </recommendedName>
</protein>
<keyword evidence="3" id="KW-0159">Chromosome partition</keyword>
<dbReference type="Gene3D" id="3.90.1530.30">
    <property type="match status" value="1"/>
</dbReference>
<sequence length="278" mass="31542">MRVDKAKIRNSEESKLPKSSKSSRGSVYTSDFRSEYYNIQVEKLIPFKNQSRKYFDQESIEGLAKTIQEHGIRQPLTVLPSGIKEGFFEVVSGERRLRAAKFAGLNVVPCIIIHDQKQAEEIAIIENIQRKDLHPIELGGAYKNLLDLSICDSAQKIADKLGVHKSAVIESLSLLDLDEGTKNRLIESQIKNRNLLRELCRVDNHNERKLLIDVYLNNKAEQGAQKKALKKVGLRTKAHILNIAFDTTGFVIEKNKINELDELKKAELRVILDNLLGE</sequence>
<dbReference type="AlphaFoldDB" id="A0A0F5MQM1"/>
<dbReference type="InterPro" id="IPR003115">
    <property type="entry name" value="ParB_N"/>
</dbReference>
<dbReference type="SMART" id="SM00470">
    <property type="entry name" value="ParB"/>
    <property type="match status" value="1"/>
</dbReference>
<evidence type="ECO:0000313" key="6">
    <source>
        <dbReference type="EMBL" id="KKB96337.1"/>
    </source>
</evidence>
<proteinExistence type="inferred from homology"/>
<dbReference type="InterPro" id="IPR050336">
    <property type="entry name" value="Chromosome_partition/occlusion"/>
</dbReference>
<dbReference type="NCBIfam" id="TIGR00180">
    <property type="entry name" value="parB_part"/>
    <property type="match status" value="1"/>
</dbReference>
<feature type="compositionally biased region" description="Basic and acidic residues" evidence="4">
    <location>
        <begin position="1"/>
        <end position="16"/>
    </location>
</feature>
<dbReference type="InterPro" id="IPR041468">
    <property type="entry name" value="HTH_ParB/Spo0J"/>
</dbReference>
<evidence type="ECO:0000256" key="4">
    <source>
        <dbReference type="SAM" id="MobiDB-lite"/>
    </source>
</evidence>
<dbReference type="Pfam" id="PF02195">
    <property type="entry name" value="ParB_N"/>
    <property type="match status" value="1"/>
</dbReference>
<comment type="caution">
    <text evidence="6">The sequence shown here is derived from an EMBL/GenBank/DDBJ whole genome shotgun (WGS) entry which is preliminary data.</text>
</comment>
<keyword evidence="7" id="KW-1185">Reference proteome</keyword>
<dbReference type="GO" id="GO:0003677">
    <property type="term" value="F:DNA binding"/>
    <property type="evidence" value="ECO:0007669"/>
    <property type="project" value="InterPro"/>
</dbReference>
<reference evidence="6 7" key="1">
    <citation type="submission" date="2015-02" db="EMBL/GenBank/DDBJ databases">
        <title>Single cell genomics of a rare environmental alphaproteobacterium provides unique insights into Rickettsiaceae evolution.</title>
        <authorList>
            <person name="Martijn J."/>
            <person name="Schulz F."/>
            <person name="Zaremba-Niedzwiedzka K."/>
            <person name="Viklund J."/>
            <person name="Stepanauskas R."/>
            <person name="Andersson S.G.E."/>
            <person name="Horn M."/>
            <person name="Guy L."/>
            <person name="Ettema T.J.G."/>
        </authorList>
    </citation>
    <scope>NUCLEOTIDE SEQUENCE [LARGE SCALE GENOMIC DNA]</scope>
    <source>
        <strain evidence="6 7">SCGC AAA041-L04</strain>
    </source>
</reference>
<name>A0A0F5MQM1_9RICK</name>
<feature type="domain" description="ParB-like N-terminal" evidence="5">
    <location>
        <begin position="37"/>
        <end position="128"/>
    </location>
</feature>
<dbReference type="PANTHER" id="PTHR33375:SF1">
    <property type="entry name" value="CHROMOSOME-PARTITIONING PROTEIN PARB-RELATED"/>
    <property type="match status" value="1"/>
</dbReference>
<gene>
    <name evidence="6" type="primary">spo0C</name>
    <name evidence="6" type="ORF">SZ25_00575</name>
</gene>
<evidence type="ECO:0000256" key="2">
    <source>
        <dbReference type="ARBA" id="ARBA00022372"/>
    </source>
</evidence>
<feature type="region of interest" description="Disordered" evidence="4">
    <location>
        <begin position="1"/>
        <end position="26"/>
    </location>
</feature>
<dbReference type="InterPro" id="IPR004437">
    <property type="entry name" value="ParB/RepB/Spo0J"/>
</dbReference>